<evidence type="ECO:0000259" key="2">
    <source>
        <dbReference type="Pfam" id="PF24351"/>
    </source>
</evidence>
<protein>
    <recommendedName>
        <fullName evidence="2">DUF7511 domain-containing protein</fullName>
    </recommendedName>
</protein>
<dbReference type="GeneID" id="62874626"/>
<gene>
    <name evidence="3" type="ORF">JMJ58_05840</name>
</gene>
<keyword evidence="4" id="KW-1185">Reference proteome</keyword>
<evidence type="ECO:0000313" key="3">
    <source>
        <dbReference type="EMBL" id="QRV16407.1"/>
    </source>
</evidence>
<accession>A0A8T8E496</accession>
<name>A0A8T8E496_9EURY</name>
<evidence type="ECO:0000256" key="1">
    <source>
        <dbReference type="SAM" id="MobiDB-lite"/>
    </source>
</evidence>
<dbReference type="EMBL" id="CP069188">
    <property type="protein sequence ID" value="QRV16407.1"/>
    <property type="molecule type" value="Genomic_DNA"/>
</dbReference>
<dbReference type="KEGG" id="hsal:JMJ58_05840"/>
<dbReference type="OrthoDB" id="190609at2157"/>
<dbReference type="RefSeq" id="WP_204748695.1">
    <property type="nucleotide sequence ID" value="NZ_CP069188.1"/>
</dbReference>
<feature type="region of interest" description="Disordered" evidence="1">
    <location>
        <begin position="1"/>
        <end position="33"/>
    </location>
</feature>
<feature type="domain" description="DUF7511" evidence="2">
    <location>
        <begin position="37"/>
        <end position="81"/>
    </location>
</feature>
<proteinExistence type="predicted"/>
<dbReference type="Pfam" id="PF24351">
    <property type="entry name" value="DUF7511"/>
    <property type="match status" value="1"/>
</dbReference>
<sequence length="81" mass="8938">MTERDSDTDADIDVETLAEEAASPDSQPADGELSPCYKAYVERNDDRPDVCTIYSDVTTGDFEETWVRAIGAAFVSRDDAR</sequence>
<dbReference type="Proteomes" id="UP000637819">
    <property type="component" value="Chromosome"/>
</dbReference>
<reference evidence="3 4" key="1">
    <citation type="submission" date="2021-01" db="EMBL/GenBank/DDBJ databases">
        <title>Genome Sequence and Methylation Pattern of Haloterrigena salifodinae BOL5-1, An Extremely Halophilic Archaeon from a Bolivian Salt Mine.</title>
        <authorList>
            <person name="DasSarma P."/>
            <person name="Anton B.P."/>
            <person name="DasSarma S.L."/>
            <person name="von Ehrenheim H.A.L."/>
            <person name="Martinez F.L."/>
            <person name="Guzman D."/>
            <person name="Roberts R.J."/>
            <person name="DasSarma S."/>
        </authorList>
    </citation>
    <scope>NUCLEOTIDE SEQUENCE [LARGE SCALE GENOMIC DNA]</scope>
    <source>
        <strain evidence="3 4">BOL5-1</strain>
    </source>
</reference>
<evidence type="ECO:0000313" key="4">
    <source>
        <dbReference type="Proteomes" id="UP000637819"/>
    </source>
</evidence>
<organism evidence="3 4">
    <name type="scientific">Haloterrigena salifodinae</name>
    <dbReference type="NCBI Taxonomy" id="2675099"/>
    <lineage>
        <taxon>Archaea</taxon>
        <taxon>Methanobacteriati</taxon>
        <taxon>Methanobacteriota</taxon>
        <taxon>Stenosarchaea group</taxon>
        <taxon>Halobacteria</taxon>
        <taxon>Halobacteriales</taxon>
        <taxon>Natrialbaceae</taxon>
        <taxon>Haloterrigena</taxon>
    </lineage>
</organism>
<feature type="compositionally biased region" description="Acidic residues" evidence="1">
    <location>
        <begin position="8"/>
        <end position="18"/>
    </location>
</feature>
<dbReference type="InterPro" id="IPR055933">
    <property type="entry name" value="DUF7511"/>
</dbReference>
<dbReference type="AlphaFoldDB" id="A0A8T8E496"/>